<dbReference type="SUPFAM" id="SSF52172">
    <property type="entry name" value="CheY-like"/>
    <property type="match status" value="1"/>
</dbReference>
<evidence type="ECO:0000313" key="9">
    <source>
        <dbReference type="EMBL" id="PWB67959.1"/>
    </source>
</evidence>
<dbReference type="InterPro" id="IPR011006">
    <property type="entry name" value="CheY-like_superfamily"/>
</dbReference>
<name>A0A855X2P6_9BACT</name>
<dbReference type="AlphaFoldDB" id="A0A855X2P6"/>
<gene>
    <name evidence="9" type="ORF">C3F09_12560</name>
</gene>
<comment type="caution">
    <text evidence="9">The sequence shown here is derived from an EMBL/GenBank/DDBJ whole genome shotgun (WGS) entry which is preliminary data.</text>
</comment>
<dbReference type="EMBL" id="PQAP01000223">
    <property type="protein sequence ID" value="PWB67959.1"/>
    <property type="molecule type" value="Genomic_DNA"/>
</dbReference>
<dbReference type="Pfam" id="PF00072">
    <property type="entry name" value="Response_reg"/>
    <property type="match status" value="1"/>
</dbReference>
<dbReference type="Pfam" id="PF02954">
    <property type="entry name" value="HTH_8"/>
    <property type="match status" value="1"/>
</dbReference>
<evidence type="ECO:0000313" key="10">
    <source>
        <dbReference type="Proteomes" id="UP000250918"/>
    </source>
</evidence>
<evidence type="ECO:0008006" key="11">
    <source>
        <dbReference type="Google" id="ProtNLM"/>
    </source>
</evidence>
<feature type="domain" description="Response regulatory" evidence="8">
    <location>
        <begin position="8"/>
        <end position="123"/>
    </location>
</feature>
<evidence type="ECO:0000256" key="4">
    <source>
        <dbReference type="ARBA" id="ARBA00023125"/>
    </source>
</evidence>
<dbReference type="InterPro" id="IPR025662">
    <property type="entry name" value="Sigma_54_int_dom_ATP-bd_1"/>
</dbReference>
<dbReference type="SUPFAM" id="SSF52540">
    <property type="entry name" value="P-loop containing nucleoside triphosphate hydrolases"/>
    <property type="match status" value="1"/>
</dbReference>
<dbReference type="InterPro" id="IPR058031">
    <property type="entry name" value="AAA_lid_NorR"/>
</dbReference>
<dbReference type="Gene3D" id="1.10.8.60">
    <property type="match status" value="1"/>
</dbReference>
<dbReference type="PANTHER" id="PTHR32071">
    <property type="entry name" value="TRANSCRIPTIONAL REGULATORY PROTEIN"/>
    <property type="match status" value="1"/>
</dbReference>
<keyword evidence="3" id="KW-0805">Transcription regulation</keyword>
<dbReference type="FunFam" id="3.40.50.300:FF:000006">
    <property type="entry name" value="DNA-binding transcriptional regulator NtrC"/>
    <property type="match status" value="1"/>
</dbReference>
<dbReference type="PROSITE" id="PS50110">
    <property type="entry name" value="RESPONSE_REGULATORY"/>
    <property type="match status" value="1"/>
</dbReference>
<keyword evidence="2" id="KW-0067">ATP-binding</keyword>
<dbReference type="SMART" id="SM00448">
    <property type="entry name" value="REC"/>
    <property type="match status" value="1"/>
</dbReference>
<organism evidence="9 10">
    <name type="scientific">candidate division GN15 bacterium</name>
    <dbReference type="NCBI Taxonomy" id="2072418"/>
    <lineage>
        <taxon>Bacteria</taxon>
        <taxon>candidate division GN15</taxon>
    </lineage>
</organism>
<feature type="domain" description="Sigma-54 factor interaction" evidence="7">
    <location>
        <begin position="145"/>
        <end position="374"/>
    </location>
</feature>
<protein>
    <recommendedName>
        <fullName evidence="11">Sigma-54-dependent Fis family transcriptional regulator</fullName>
    </recommendedName>
</protein>
<keyword evidence="6" id="KW-0597">Phosphoprotein</keyword>
<keyword evidence="5" id="KW-0804">Transcription</keyword>
<reference evidence="9 10" key="1">
    <citation type="journal article" date="2018" name="ISME J.">
        <title>A methanotrophic archaeon couples anaerobic oxidation of methane to Fe(III) reduction.</title>
        <authorList>
            <person name="Cai C."/>
            <person name="Leu A.O."/>
            <person name="Xie G.J."/>
            <person name="Guo J."/>
            <person name="Feng Y."/>
            <person name="Zhao J.X."/>
            <person name="Tyson G.W."/>
            <person name="Yuan Z."/>
            <person name="Hu S."/>
        </authorList>
    </citation>
    <scope>NUCLEOTIDE SEQUENCE [LARGE SCALE GENOMIC DNA]</scope>
    <source>
        <strain evidence="9">FeB_12</strain>
    </source>
</reference>
<dbReference type="GO" id="GO:0043565">
    <property type="term" value="F:sequence-specific DNA binding"/>
    <property type="evidence" value="ECO:0007669"/>
    <property type="project" value="InterPro"/>
</dbReference>
<evidence type="ECO:0000256" key="3">
    <source>
        <dbReference type="ARBA" id="ARBA00023015"/>
    </source>
</evidence>
<dbReference type="Gene3D" id="3.40.50.2300">
    <property type="match status" value="1"/>
</dbReference>
<dbReference type="PROSITE" id="PS50045">
    <property type="entry name" value="SIGMA54_INTERACT_4"/>
    <property type="match status" value="1"/>
</dbReference>
<dbReference type="Proteomes" id="UP000250918">
    <property type="component" value="Unassembled WGS sequence"/>
</dbReference>
<dbReference type="InterPro" id="IPR002078">
    <property type="entry name" value="Sigma_54_int"/>
</dbReference>
<dbReference type="InterPro" id="IPR001789">
    <property type="entry name" value="Sig_transdc_resp-reg_receiver"/>
</dbReference>
<evidence type="ECO:0000256" key="6">
    <source>
        <dbReference type="PROSITE-ProRule" id="PRU00169"/>
    </source>
</evidence>
<evidence type="ECO:0000256" key="1">
    <source>
        <dbReference type="ARBA" id="ARBA00022741"/>
    </source>
</evidence>
<dbReference type="SUPFAM" id="SSF46689">
    <property type="entry name" value="Homeodomain-like"/>
    <property type="match status" value="1"/>
</dbReference>
<dbReference type="InterPro" id="IPR025944">
    <property type="entry name" value="Sigma_54_int_dom_CS"/>
</dbReference>
<dbReference type="PROSITE" id="PS00688">
    <property type="entry name" value="SIGMA54_INTERACT_3"/>
    <property type="match status" value="1"/>
</dbReference>
<dbReference type="PROSITE" id="PS00675">
    <property type="entry name" value="SIGMA54_INTERACT_1"/>
    <property type="match status" value="1"/>
</dbReference>
<proteinExistence type="predicted"/>
<dbReference type="InterPro" id="IPR027417">
    <property type="entry name" value="P-loop_NTPase"/>
</dbReference>
<dbReference type="CDD" id="cd00009">
    <property type="entry name" value="AAA"/>
    <property type="match status" value="1"/>
</dbReference>
<dbReference type="GO" id="GO:0005524">
    <property type="term" value="F:ATP binding"/>
    <property type="evidence" value="ECO:0007669"/>
    <property type="project" value="UniProtKB-KW"/>
</dbReference>
<dbReference type="GO" id="GO:0006355">
    <property type="term" value="P:regulation of DNA-templated transcription"/>
    <property type="evidence" value="ECO:0007669"/>
    <property type="project" value="InterPro"/>
</dbReference>
<feature type="modified residue" description="4-aspartylphosphate" evidence="6">
    <location>
        <position position="57"/>
    </location>
</feature>
<dbReference type="Pfam" id="PF00158">
    <property type="entry name" value="Sigma54_activat"/>
    <property type="match status" value="1"/>
</dbReference>
<keyword evidence="4" id="KW-0238">DNA-binding</keyword>
<dbReference type="InterPro" id="IPR009057">
    <property type="entry name" value="Homeodomain-like_sf"/>
</dbReference>
<dbReference type="InterPro" id="IPR002197">
    <property type="entry name" value="HTH_Fis"/>
</dbReference>
<dbReference type="PROSITE" id="PS00676">
    <property type="entry name" value="SIGMA54_INTERACT_2"/>
    <property type="match status" value="1"/>
</dbReference>
<sequence length="456" mass="50439">MTDTSKPTILVVDDDPRVLDMLVGLFCDEHLVLSAGSGAEAIRIVEPNDAIAATVMDIKMSGMDGITTAREFARLGRDIPIIFHTGYPGEYDEYAIDQNEKPFDYVQKGKSAQQLIRSVRNATESFQRRRDIQRLALEAESAHGMVGRSAAMLAVYEQLRKAAASNARVMILGETGTGKELVARAIHRLSTRSDKRLAIFNCNHKSSDLVESELFGHLKGAFTGATADRVGLFEYAHGGTVFLDEIGDLDITTQAKLLRVLETGEFQRLGAPEVLHSDTRLICATHKNLEQMVKEERFRSDLYYRLRGIEIKLPPLRDRREDIPAIISRLLDCFTVERDMPPMVLEPGALHALVSFDWPGNVRQLRTVIEALVTLTDSAVILESDVMHQLTGSTSGVAPSANSNSSLAERMRGFRRTCIIEALHTAGGNISEAARLLGMDRSNLRKEIIDLQIPLG</sequence>
<evidence type="ECO:0000256" key="2">
    <source>
        <dbReference type="ARBA" id="ARBA00022840"/>
    </source>
</evidence>
<dbReference type="PRINTS" id="PR01590">
    <property type="entry name" value="HTHFIS"/>
</dbReference>
<dbReference type="GO" id="GO:0000160">
    <property type="term" value="P:phosphorelay signal transduction system"/>
    <property type="evidence" value="ECO:0007669"/>
    <property type="project" value="InterPro"/>
</dbReference>
<evidence type="ECO:0000256" key="5">
    <source>
        <dbReference type="ARBA" id="ARBA00023163"/>
    </source>
</evidence>
<accession>A0A855X2P6</accession>
<dbReference type="InterPro" id="IPR025943">
    <property type="entry name" value="Sigma_54_int_dom_ATP-bd_2"/>
</dbReference>
<keyword evidence="1" id="KW-0547">Nucleotide-binding</keyword>
<dbReference type="Gene3D" id="3.40.50.300">
    <property type="entry name" value="P-loop containing nucleotide triphosphate hydrolases"/>
    <property type="match status" value="1"/>
</dbReference>
<evidence type="ECO:0000259" key="8">
    <source>
        <dbReference type="PROSITE" id="PS50110"/>
    </source>
</evidence>
<dbReference type="Gene3D" id="1.10.10.60">
    <property type="entry name" value="Homeodomain-like"/>
    <property type="match status" value="1"/>
</dbReference>
<evidence type="ECO:0000259" key="7">
    <source>
        <dbReference type="PROSITE" id="PS50045"/>
    </source>
</evidence>
<dbReference type="PANTHER" id="PTHR32071:SF117">
    <property type="entry name" value="PTS-DEPENDENT DIHYDROXYACETONE KINASE OPERON REGULATORY PROTEIN-RELATED"/>
    <property type="match status" value="1"/>
</dbReference>
<dbReference type="Pfam" id="PF25601">
    <property type="entry name" value="AAA_lid_14"/>
    <property type="match status" value="1"/>
</dbReference>
<dbReference type="InterPro" id="IPR003593">
    <property type="entry name" value="AAA+_ATPase"/>
</dbReference>
<dbReference type="SMART" id="SM00382">
    <property type="entry name" value="AAA"/>
    <property type="match status" value="1"/>
</dbReference>